<dbReference type="Proteomes" id="UP000009183">
    <property type="component" value="Chromosome 19"/>
</dbReference>
<dbReference type="InParanoid" id="D7SWZ4"/>
<keyword evidence="2" id="KW-1185">Reference proteome</keyword>
<organism evidence="1 2">
    <name type="scientific">Vitis vinifera</name>
    <name type="common">Grape</name>
    <dbReference type="NCBI Taxonomy" id="29760"/>
    <lineage>
        <taxon>Eukaryota</taxon>
        <taxon>Viridiplantae</taxon>
        <taxon>Streptophyta</taxon>
        <taxon>Embryophyta</taxon>
        <taxon>Tracheophyta</taxon>
        <taxon>Spermatophyta</taxon>
        <taxon>Magnoliopsida</taxon>
        <taxon>eudicotyledons</taxon>
        <taxon>Gunneridae</taxon>
        <taxon>Pentapetalae</taxon>
        <taxon>rosids</taxon>
        <taxon>Vitales</taxon>
        <taxon>Vitaceae</taxon>
        <taxon>Viteae</taxon>
        <taxon>Vitis</taxon>
    </lineage>
</organism>
<dbReference type="PaxDb" id="29760-VIT_19s0027g00410.t01"/>
<dbReference type="STRING" id="29760.D7SWZ4"/>
<dbReference type="EMBL" id="FN595234">
    <property type="protein sequence ID" value="CBI21794.3"/>
    <property type="molecule type" value="Genomic_DNA"/>
</dbReference>
<evidence type="ECO:0000313" key="1">
    <source>
        <dbReference type="EMBL" id="CBI21794.3"/>
    </source>
</evidence>
<reference evidence="2" key="1">
    <citation type="journal article" date="2007" name="Nature">
        <title>The grapevine genome sequence suggests ancestral hexaploidization in major angiosperm phyla.</title>
        <authorList>
            <consortium name="The French-Italian Public Consortium for Grapevine Genome Characterization."/>
            <person name="Jaillon O."/>
            <person name="Aury J.-M."/>
            <person name="Noel B."/>
            <person name="Policriti A."/>
            <person name="Clepet C."/>
            <person name="Casagrande A."/>
            <person name="Choisne N."/>
            <person name="Aubourg S."/>
            <person name="Vitulo N."/>
            <person name="Jubin C."/>
            <person name="Vezzi A."/>
            <person name="Legeai F."/>
            <person name="Hugueney P."/>
            <person name="Dasilva C."/>
            <person name="Horner D."/>
            <person name="Mica E."/>
            <person name="Jublot D."/>
            <person name="Poulain J."/>
            <person name="Bruyere C."/>
            <person name="Billault A."/>
            <person name="Segurens B."/>
            <person name="Gouyvenoux M."/>
            <person name="Ugarte E."/>
            <person name="Cattonaro F."/>
            <person name="Anthouard V."/>
            <person name="Vico V."/>
            <person name="Del Fabbro C."/>
            <person name="Alaux M."/>
            <person name="Di Gaspero G."/>
            <person name="Dumas V."/>
            <person name="Felice N."/>
            <person name="Paillard S."/>
            <person name="Juman I."/>
            <person name="Moroldo M."/>
            <person name="Scalabrin S."/>
            <person name="Canaguier A."/>
            <person name="Le Clainche I."/>
            <person name="Malacrida G."/>
            <person name="Durand E."/>
            <person name="Pesole G."/>
            <person name="Laucou V."/>
            <person name="Chatelet P."/>
            <person name="Merdinoglu D."/>
            <person name="Delledonne M."/>
            <person name="Pezzotti M."/>
            <person name="Lecharny A."/>
            <person name="Scarpelli C."/>
            <person name="Artiguenave F."/>
            <person name="Pe M.E."/>
            <person name="Valle G."/>
            <person name="Morgante M."/>
            <person name="Caboche M."/>
            <person name="Adam-Blondon A.-F."/>
            <person name="Weissenbach J."/>
            <person name="Quetier F."/>
            <person name="Wincker P."/>
        </authorList>
    </citation>
    <scope>NUCLEOTIDE SEQUENCE [LARGE SCALE GENOMIC DNA]</scope>
    <source>
        <strain evidence="2">cv. Pinot noir / PN40024</strain>
    </source>
</reference>
<dbReference type="HOGENOM" id="CLU_2627005_0_0_1"/>
<dbReference type="AlphaFoldDB" id="D7SWZ4"/>
<gene>
    <name evidence="1" type="ordered locus">VIT_19s0027g00410</name>
</gene>
<evidence type="ECO:0000313" key="2">
    <source>
        <dbReference type="Proteomes" id="UP000009183"/>
    </source>
</evidence>
<name>D7SWZ4_VITVI</name>
<protein>
    <submittedName>
        <fullName evidence="1">Uncharacterized protein</fullName>
    </submittedName>
</protein>
<proteinExistence type="predicted"/>
<accession>D7SWZ4</accession>
<sequence length="78" mass="8982">MKSWIFPWTFDVFRLLNPSAPDISTVLLAFEEDHPSGTYAFLLRTVDSMVHTHMPYSFVQPIEFVVFLPFCTSIPGEN</sequence>